<accession>A0A9X4QMX2</accession>
<evidence type="ECO:0000313" key="5">
    <source>
        <dbReference type="Proteomes" id="UP001153387"/>
    </source>
</evidence>
<dbReference type="NCBIfam" id="NF045579">
    <property type="entry name" value="rhamnoside_JR"/>
    <property type="match status" value="1"/>
</dbReference>
<comment type="caution">
    <text evidence="4">The sequence shown here is derived from an EMBL/GenBank/DDBJ whole genome shotgun (WGS) entry which is preliminary data.</text>
</comment>
<protein>
    <recommendedName>
        <fullName evidence="3">Beta-mannosidase-like galactose-binding domain-containing protein</fullName>
    </recommendedName>
</protein>
<dbReference type="PANTHER" id="PTHR43817:SF1">
    <property type="entry name" value="HYDROLASE, FAMILY 43, PUTATIVE (AFU_ORTHOLOGUE AFUA_3G01660)-RELATED"/>
    <property type="match status" value="1"/>
</dbReference>
<dbReference type="SUPFAM" id="SSF49785">
    <property type="entry name" value="Galactose-binding domain-like"/>
    <property type="match status" value="1"/>
</dbReference>
<dbReference type="EMBL" id="JAPDHZ010000003">
    <property type="protein sequence ID" value="MDG0791737.1"/>
    <property type="molecule type" value="Genomic_DNA"/>
</dbReference>
<keyword evidence="1" id="KW-0732">Signal</keyword>
<keyword evidence="5" id="KW-1185">Reference proteome</keyword>
<keyword evidence="2" id="KW-0378">Hydrolase</keyword>
<evidence type="ECO:0000313" key="4">
    <source>
        <dbReference type="EMBL" id="MDG0791737.1"/>
    </source>
</evidence>
<dbReference type="Proteomes" id="UP001153387">
    <property type="component" value="Unassembled WGS sequence"/>
</dbReference>
<dbReference type="Pfam" id="PF22666">
    <property type="entry name" value="Glyco_hydro_2_N2"/>
    <property type="match status" value="1"/>
</dbReference>
<dbReference type="Gene3D" id="2.60.120.260">
    <property type="entry name" value="Galactose-binding domain-like"/>
    <property type="match status" value="1"/>
</dbReference>
<dbReference type="PANTHER" id="PTHR43817">
    <property type="entry name" value="GLYCOSYL HYDROLASE"/>
    <property type="match status" value="1"/>
</dbReference>
<dbReference type="AlphaFoldDB" id="A0A9X4QMX2"/>
<dbReference type="InterPro" id="IPR008979">
    <property type="entry name" value="Galactose-bd-like_sf"/>
</dbReference>
<dbReference type="GO" id="GO:0004553">
    <property type="term" value="F:hydrolase activity, hydrolyzing O-glycosyl compounds"/>
    <property type="evidence" value="ECO:0007669"/>
    <property type="project" value="UniProtKB-ARBA"/>
</dbReference>
<dbReference type="RefSeq" id="WP_277565590.1">
    <property type="nucleotide sequence ID" value="NZ_JAPDHZ010000003.1"/>
</dbReference>
<reference evidence="4 5" key="1">
    <citation type="submission" date="2022-10" db="EMBL/GenBank/DDBJ databases">
        <title>Comparative genomic analysis of Cohnella hashimotonis sp. nov., isolated from the International Space Station.</title>
        <authorList>
            <person name="Simpson A."/>
            <person name="Venkateswaran K."/>
        </authorList>
    </citation>
    <scope>NUCLEOTIDE SEQUENCE [LARGE SCALE GENOMIC DNA]</scope>
    <source>
        <strain evidence="4 5">DSM 18997</strain>
    </source>
</reference>
<evidence type="ECO:0000256" key="2">
    <source>
        <dbReference type="ARBA" id="ARBA00022801"/>
    </source>
</evidence>
<evidence type="ECO:0000256" key="1">
    <source>
        <dbReference type="ARBA" id="ARBA00022729"/>
    </source>
</evidence>
<gene>
    <name evidence="4" type="ORF">OMP38_13290</name>
</gene>
<evidence type="ECO:0000259" key="3">
    <source>
        <dbReference type="Pfam" id="PF22666"/>
    </source>
</evidence>
<feature type="domain" description="Beta-mannosidase-like galactose-binding" evidence="3">
    <location>
        <begin position="20"/>
        <end position="91"/>
    </location>
</feature>
<proteinExistence type="predicted"/>
<name>A0A9X4QMX2_9BACL</name>
<organism evidence="4 5">
    <name type="scientific">Cohnella ginsengisoli</name>
    <dbReference type="NCBI Taxonomy" id="425004"/>
    <lineage>
        <taxon>Bacteria</taxon>
        <taxon>Bacillati</taxon>
        <taxon>Bacillota</taxon>
        <taxon>Bacilli</taxon>
        <taxon>Bacillales</taxon>
        <taxon>Paenibacillaceae</taxon>
        <taxon>Cohnella</taxon>
    </lineage>
</organism>
<dbReference type="InterPro" id="IPR054593">
    <property type="entry name" value="Beta-mannosidase-like_N2"/>
</dbReference>
<sequence>MSSCRRGSGSLTYDITAAALFYERKATIPAIRPNQRVWLQLEDVREVAEVFVNGRSAGVLWKAPRRLDLTDWLAEGENALSIKVTNVWINHMLDSALQEPKPSSPLSENWPYFTEKIKQIRDRRLYGHKERQQVQSPLPAGLSGKATLQIVTPE</sequence>